<evidence type="ECO:0000313" key="3">
    <source>
        <dbReference type="EMBL" id="SFB63171.1"/>
    </source>
</evidence>
<protein>
    <submittedName>
        <fullName evidence="3">Helix-turn-helix domain-containing protein</fullName>
    </submittedName>
</protein>
<gene>
    <name evidence="3" type="ORF">SAMN05216266_13340</name>
</gene>
<dbReference type="Gene3D" id="1.10.260.40">
    <property type="entry name" value="lambda repressor-like DNA-binding domains"/>
    <property type="match status" value="1"/>
</dbReference>
<dbReference type="AlphaFoldDB" id="A0A1I1CKI0"/>
<proteinExistence type="predicted"/>
<feature type="compositionally biased region" description="Basic and acidic residues" evidence="1">
    <location>
        <begin position="1"/>
        <end position="12"/>
    </location>
</feature>
<dbReference type="GO" id="GO:0003677">
    <property type="term" value="F:DNA binding"/>
    <property type="evidence" value="ECO:0007669"/>
    <property type="project" value="InterPro"/>
</dbReference>
<dbReference type="Proteomes" id="UP000243799">
    <property type="component" value="Unassembled WGS sequence"/>
</dbReference>
<dbReference type="EMBL" id="FOKG01000033">
    <property type="protein sequence ID" value="SFB63171.1"/>
    <property type="molecule type" value="Genomic_DNA"/>
</dbReference>
<feature type="domain" description="HTH cro/C1-type" evidence="2">
    <location>
        <begin position="36"/>
        <end position="90"/>
    </location>
</feature>
<name>A0A1I1CKI0_9PSEU</name>
<accession>A0A1I1CKI0</accession>
<dbReference type="Pfam" id="PF19054">
    <property type="entry name" value="DUF5753"/>
    <property type="match status" value="1"/>
</dbReference>
<dbReference type="Pfam" id="PF13560">
    <property type="entry name" value="HTH_31"/>
    <property type="match status" value="1"/>
</dbReference>
<reference evidence="4" key="1">
    <citation type="submission" date="2016-10" db="EMBL/GenBank/DDBJ databases">
        <authorList>
            <person name="Varghese N."/>
            <person name="Submissions S."/>
        </authorList>
    </citation>
    <scope>NUCLEOTIDE SEQUENCE [LARGE SCALE GENOMIC DNA]</scope>
    <source>
        <strain evidence="4">CGMCC 4.3568</strain>
    </source>
</reference>
<sequence>MFMEHVPRDIKQQEGPTLTKRGPSSTLRAWELGMRLRRARGDLGLTAAAVAKRVGIAPSNFSAIEAGKRRVTASNLAQLTDVYELDDAEREMLESLRVDAEQRNWWHDYAELYSEEFLRFLGLEAGASTVREWAPIYVAGLLQTNEYARATIRAGSPYIKAVDVGPRLETRLARQTLLEEEPRLNMEVNLSEFALRQQVGGPAAICRQLDQLTEVITRDNSTVKVRVVKYTAGAHALTGGPLSLLSFDNVLLPDLIWQETAITGNLIDRVQVIREFKASFENVFESVALDDEDSLALIQQIRHEMEAAA</sequence>
<dbReference type="PROSITE" id="PS50943">
    <property type="entry name" value="HTH_CROC1"/>
    <property type="match status" value="1"/>
</dbReference>
<dbReference type="STRING" id="490629.SAMN05216266_13340"/>
<dbReference type="InterPro" id="IPR043917">
    <property type="entry name" value="DUF5753"/>
</dbReference>
<organism evidence="3 4">
    <name type="scientific">Amycolatopsis marina</name>
    <dbReference type="NCBI Taxonomy" id="490629"/>
    <lineage>
        <taxon>Bacteria</taxon>
        <taxon>Bacillati</taxon>
        <taxon>Actinomycetota</taxon>
        <taxon>Actinomycetes</taxon>
        <taxon>Pseudonocardiales</taxon>
        <taxon>Pseudonocardiaceae</taxon>
        <taxon>Amycolatopsis</taxon>
    </lineage>
</organism>
<dbReference type="InterPro" id="IPR001387">
    <property type="entry name" value="Cro/C1-type_HTH"/>
</dbReference>
<dbReference type="SMART" id="SM00530">
    <property type="entry name" value="HTH_XRE"/>
    <property type="match status" value="1"/>
</dbReference>
<dbReference type="InterPro" id="IPR010982">
    <property type="entry name" value="Lambda_DNA-bd_dom_sf"/>
</dbReference>
<feature type="region of interest" description="Disordered" evidence="1">
    <location>
        <begin position="1"/>
        <end position="23"/>
    </location>
</feature>
<dbReference type="CDD" id="cd00093">
    <property type="entry name" value="HTH_XRE"/>
    <property type="match status" value="1"/>
</dbReference>
<evidence type="ECO:0000259" key="2">
    <source>
        <dbReference type="PROSITE" id="PS50943"/>
    </source>
</evidence>
<dbReference type="SUPFAM" id="SSF47413">
    <property type="entry name" value="lambda repressor-like DNA-binding domains"/>
    <property type="match status" value="1"/>
</dbReference>
<evidence type="ECO:0000313" key="4">
    <source>
        <dbReference type="Proteomes" id="UP000243799"/>
    </source>
</evidence>
<evidence type="ECO:0000256" key="1">
    <source>
        <dbReference type="SAM" id="MobiDB-lite"/>
    </source>
</evidence>
<keyword evidence="4" id="KW-1185">Reference proteome</keyword>